<reference evidence="3 4" key="1">
    <citation type="submission" date="2020-08" db="EMBL/GenBank/DDBJ databases">
        <title>Genomic Encyclopedia of Type Strains, Phase IV (KMG-IV): sequencing the most valuable type-strain genomes for metagenomic binning, comparative biology and taxonomic classification.</title>
        <authorList>
            <person name="Goeker M."/>
        </authorList>
    </citation>
    <scope>NUCLEOTIDE SEQUENCE [LARGE SCALE GENOMIC DNA]</scope>
    <source>
        <strain evidence="3 4">DSM 101465</strain>
    </source>
</reference>
<evidence type="ECO:0000313" key="4">
    <source>
        <dbReference type="Proteomes" id="UP000588017"/>
    </source>
</evidence>
<dbReference type="AlphaFoldDB" id="A0A841K7R1"/>
<dbReference type="EMBL" id="JACHEH010000005">
    <property type="protein sequence ID" value="MBB6168868.1"/>
    <property type="molecule type" value="Genomic_DNA"/>
</dbReference>
<comment type="caution">
    <text evidence="3">The sequence shown here is derived from an EMBL/GenBank/DDBJ whole genome shotgun (WGS) entry which is preliminary data.</text>
</comment>
<protein>
    <submittedName>
        <fullName evidence="3">Metal-responsive CopG/Arc/MetJ family transcriptional regulator</fullName>
    </submittedName>
</protein>
<name>A0A841K7R1_9HYPH</name>
<keyword evidence="2" id="KW-1133">Transmembrane helix</keyword>
<keyword evidence="2" id="KW-0812">Transmembrane</keyword>
<organism evidence="3 4">
    <name type="scientific">Chelatococcus composti</name>
    <dbReference type="NCBI Taxonomy" id="1743235"/>
    <lineage>
        <taxon>Bacteria</taxon>
        <taxon>Pseudomonadati</taxon>
        <taxon>Pseudomonadota</taxon>
        <taxon>Alphaproteobacteria</taxon>
        <taxon>Hyphomicrobiales</taxon>
        <taxon>Chelatococcaceae</taxon>
        <taxon>Chelatococcus</taxon>
    </lineage>
</organism>
<keyword evidence="4" id="KW-1185">Reference proteome</keyword>
<dbReference type="Proteomes" id="UP000588017">
    <property type="component" value="Unassembled WGS sequence"/>
</dbReference>
<feature type="region of interest" description="Disordered" evidence="1">
    <location>
        <begin position="1"/>
        <end position="35"/>
    </location>
</feature>
<feature type="transmembrane region" description="Helical" evidence="2">
    <location>
        <begin position="245"/>
        <end position="268"/>
    </location>
</feature>
<keyword evidence="2" id="KW-0472">Membrane</keyword>
<proteinExistence type="predicted"/>
<accession>A0A841K7R1</accession>
<evidence type="ECO:0000256" key="2">
    <source>
        <dbReference type="SAM" id="Phobius"/>
    </source>
</evidence>
<evidence type="ECO:0000313" key="3">
    <source>
        <dbReference type="EMBL" id="MBB6168868.1"/>
    </source>
</evidence>
<gene>
    <name evidence="3" type="ORF">HNQ73_002505</name>
</gene>
<dbReference type="RefSeq" id="WP_183335184.1">
    <property type="nucleotide sequence ID" value="NZ_BMHX01000005.1"/>
</dbReference>
<evidence type="ECO:0000256" key="1">
    <source>
        <dbReference type="SAM" id="MobiDB-lite"/>
    </source>
</evidence>
<sequence length="273" mass="29417">MTAQATAQATAEATAGRRPANAPAAHAPAEAASPAADINGRMDAIEGARLFGWVWDRNRPLERLQVRVLIAGRQVLSAVADKPRVDLRRNGVGDGAHAFEIDLPEFVLDHLDKLSIIATSPSTGQEMALRMPSQDERAVEAAMNTPLGRVLDQLDVLIAAQRRSQIIQREAAEALRATAEQVEKMSSNEEGVGAAVELVRASQAELTRRVSDIEVFLMRFDRTLADFDERIRELTNTADRPMRRAVTLLGAIGVVAAASSIAALLVLVGRMGT</sequence>